<sequence>EKQQFKMVTAAATAVGINMTFLLPYSMLRKGWGKEHRGLATFDLGIGLFIPFFLATSCVMIAAASQFHGKFDPGLLNEDKVTPLTEKLQGSYNKNLTAFQSHIGAEKLPTKTDKELAAMLVDRDAYQLAGSLEKLTGNKTISQRVFGIGVVGMAISTIIILMLINGFCLTEAVGAKMGGVIHSTGAILPGITGALGFLFLWNNADAKFLLVVPTSVFGMVLLPIAYFTFFCMINSKELLGDALPKGGKRVFLNLAIGLALIASTIGAGWVIWSKAQWKGFAAVGIFLLLALGGHCYRKLNQKLDRIEDKLER</sequence>
<name>A0A382S6V4_9ZZZZ</name>
<dbReference type="AlphaFoldDB" id="A0A382S6V4"/>
<organism evidence="6">
    <name type="scientific">marine metagenome</name>
    <dbReference type="NCBI Taxonomy" id="408172"/>
    <lineage>
        <taxon>unclassified sequences</taxon>
        <taxon>metagenomes</taxon>
        <taxon>ecological metagenomes</taxon>
    </lineage>
</organism>
<evidence type="ECO:0000256" key="3">
    <source>
        <dbReference type="ARBA" id="ARBA00022989"/>
    </source>
</evidence>
<evidence type="ECO:0000256" key="5">
    <source>
        <dbReference type="SAM" id="Phobius"/>
    </source>
</evidence>
<comment type="subcellular location">
    <subcellularLocation>
        <location evidence="1">Membrane</location>
        <topology evidence="1">Multi-pass membrane protein</topology>
    </subcellularLocation>
</comment>
<dbReference type="GO" id="GO:0046873">
    <property type="term" value="F:metal ion transmembrane transporter activity"/>
    <property type="evidence" value="ECO:0007669"/>
    <property type="project" value="InterPro"/>
</dbReference>
<dbReference type="GO" id="GO:0016020">
    <property type="term" value="C:membrane"/>
    <property type="evidence" value="ECO:0007669"/>
    <property type="project" value="UniProtKB-SubCell"/>
</dbReference>
<feature type="transmembrane region" description="Helical" evidence="5">
    <location>
        <begin position="40"/>
        <end position="64"/>
    </location>
</feature>
<evidence type="ECO:0000313" key="6">
    <source>
        <dbReference type="EMBL" id="SVD04917.1"/>
    </source>
</evidence>
<gene>
    <name evidence="6" type="ORF">METZ01_LOCUS357771</name>
</gene>
<proteinExistence type="predicted"/>
<feature type="non-terminal residue" evidence="6">
    <location>
        <position position="1"/>
    </location>
</feature>
<accession>A0A382S6V4</accession>
<protein>
    <submittedName>
        <fullName evidence="6">Uncharacterized protein</fullName>
    </submittedName>
</protein>
<feature type="transmembrane region" description="Helical" evidence="5">
    <location>
        <begin position="208"/>
        <end position="229"/>
    </location>
</feature>
<feature type="transmembrane region" description="Helical" evidence="5">
    <location>
        <begin position="277"/>
        <end position="296"/>
    </location>
</feature>
<evidence type="ECO:0000256" key="4">
    <source>
        <dbReference type="ARBA" id="ARBA00023136"/>
    </source>
</evidence>
<reference evidence="6" key="1">
    <citation type="submission" date="2018-05" db="EMBL/GenBank/DDBJ databases">
        <authorList>
            <person name="Lanie J.A."/>
            <person name="Ng W.-L."/>
            <person name="Kazmierczak K.M."/>
            <person name="Andrzejewski T.M."/>
            <person name="Davidsen T.M."/>
            <person name="Wayne K.J."/>
            <person name="Tettelin H."/>
            <person name="Glass J.I."/>
            <person name="Rusch D."/>
            <person name="Podicherti R."/>
            <person name="Tsui H.-C.T."/>
            <person name="Winkler M.E."/>
        </authorList>
    </citation>
    <scope>NUCLEOTIDE SEQUENCE</scope>
</reference>
<dbReference type="Pfam" id="PF01566">
    <property type="entry name" value="Nramp"/>
    <property type="match status" value="1"/>
</dbReference>
<evidence type="ECO:0000256" key="2">
    <source>
        <dbReference type="ARBA" id="ARBA00022692"/>
    </source>
</evidence>
<evidence type="ECO:0000256" key="1">
    <source>
        <dbReference type="ARBA" id="ARBA00004141"/>
    </source>
</evidence>
<feature type="transmembrane region" description="Helical" evidence="5">
    <location>
        <begin position="250"/>
        <end position="271"/>
    </location>
</feature>
<dbReference type="EMBL" id="UINC01126434">
    <property type="protein sequence ID" value="SVD04917.1"/>
    <property type="molecule type" value="Genomic_DNA"/>
</dbReference>
<keyword evidence="2 5" id="KW-0812">Transmembrane</keyword>
<feature type="transmembrane region" description="Helical" evidence="5">
    <location>
        <begin position="145"/>
        <end position="168"/>
    </location>
</feature>
<feature type="transmembrane region" description="Helical" evidence="5">
    <location>
        <begin position="180"/>
        <end position="202"/>
    </location>
</feature>
<feature type="transmembrane region" description="Helical" evidence="5">
    <location>
        <begin position="6"/>
        <end position="28"/>
    </location>
</feature>
<keyword evidence="4 5" id="KW-0472">Membrane</keyword>
<keyword evidence="3 5" id="KW-1133">Transmembrane helix</keyword>
<dbReference type="InterPro" id="IPR001046">
    <property type="entry name" value="NRAMP_fam"/>
</dbReference>